<evidence type="ECO:0000313" key="8">
    <source>
        <dbReference type="Proteomes" id="UP001065549"/>
    </source>
</evidence>
<feature type="transmembrane region" description="Helical" evidence="6">
    <location>
        <begin position="6"/>
        <end position="24"/>
    </location>
</feature>
<comment type="caution">
    <text evidence="7">The sequence shown here is derived from an EMBL/GenBank/DDBJ whole genome shotgun (WGS) entry which is preliminary data.</text>
</comment>
<keyword evidence="8" id="KW-1185">Reference proteome</keyword>
<dbReference type="Gene3D" id="1.20.1440.20">
    <property type="entry name" value="LemA-like domain"/>
    <property type="match status" value="1"/>
</dbReference>
<protein>
    <submittedName>
        <fullName evidence="7">LemA family protein</fullName>
    </submittedName>
</protein>
<dbReference type="AlphaFoldDB" id="A0A9J6QWT2"/>
<reference evidence="7" key="1">
    <citation type="submission" date="2022-09" db="EMBL/GenBank/DDBJ databases">
        <title>Culturomic study of gut microbiota in children with autism spectrum disorder.</title>
        <authorList>
            <person name="Efimov B.A."/>
            <person name="Chaplin A.V."/>
            <person name="Sokolova S.R."/>
            <person name="Pikina A.P."/>
            <person name="Korzhanova M."/>
            <person name="Belova V."/>
            <person name="Korostin D."/>
        </authorList>
    </citation>
    <scope>NUCLEOTIDE SEQUENCE</scope>
    <source>
        <strain evidence="7">ASD5510</strain>
    </source>
</reference>
<dbReference type="EMBL" id="JAOSHN010000007">
    <property type="protein sequence ID" value="MCU7379940.1"/>
    <property type="molecule type" value="Genomic_DNA"/>
</dbReference>
<dbReference type="InterPro" id="IPR023353">
    <property type="entry name" value="LemA-like_dom_sf"/>
</dbReference>
<keyword evidence="3 6" id="KW-0812">Transmembrane</keyword>
<evidence type="ECO:0000256" key="1">
    <source>
        <dbReference type="ARBA" id="ARBA00004167"/>
    </source>
</evidence>
<dbReference type="RefSeq" id="WP_148396567.1">
    <property type="nucleotide sequence ID" value="NZ_JAJAGH010000003.1"/>
</dbReference>
<name>A0A9J6QWT2_9FIRM</name>
<proteinExistence type="inferred from homology"/>
<dbReference type="SUPFAM" id="SSF140478">
    <property type="entry name" value="LemA-like"/>
    <property type="match status" value="1"/>
</dbReference>
<dbReference type="Pfam" id="PF04011">
    <property type="entry name" value="LemA"/>
    <property type="match status" value="1"/>
</dbReference>
<dbReference type="Proteomes" id="UP001065549">
    <property type="component" value="Unassembled WGS sequence"/>
</dbReference>
<sequence>MNLNIIIAAAVLAAVILIWLVLSYKGFLKLKYSVEEAFATMEVYLKKRHGLVKKVTAAAENCQDFDPELAKIALQRKNAAKDAEDMEEKVGCENELSDALGELMEQVRSRGEPGRGFLNAEKQLLSAENDIENFARFYNVLVKMLNTRVGSFPSNLVARLFHFTGKPMLNTQIGSKRT</sequence>
<gene>
    <name evidence="7" type="ORF">OBO34_16490</name>
</gene>
<evidence type="ECO:0000256" key="6">
    <source>
        <dbReference type="SAM" id="Phobius"/>
    </source>
</evidence>
<evidence type="ECO:0000256" key="2">
    <source>
        <dbReference type="ARBA" id="ARBA00008854"/>
    </source>
</evidence>
<dbReference type="GO" id="GO:0016020">
    <property type="term" value="C:membrane"/>
    <property type="evidence" value="ECO:0007669"/>
    <property type="project" value="UniProtKB-SubCell"/>
</dbReference>
<dbReference type="PANTHER" id="PTHR34478:SF2">
    <property type="entry name" value="MEMBRANE PROTEIN"/>
    <property type="match status" value="1"/>
</dbReference>
<dbReference type="InterPro" id="IPR007156">
    <property type="entry name" value="MamQ_LemA"/>
</dbReference>
<comment type="subcellular location">
    <subcellularLocation>
        <location evidence="1">Membrane</location>
        <topology evidence="1">Single-pass membrane protein</topology>
    </subcellularLocation>
</comment>
<evidence type="ECO:0000256" key="5">
    <source>
        <dbReference type="ARBA" id="ARBA00023136"/>
    </source>
</evidence>
<accession>A0A9J6QWT2</accession>
<comment type="similarity">
    <text evidence="2">Belongs to the LemA family.</text>
</comment>
<keyword evidence="4 6" id="KW-1133">Transmembrane helix</keyword>
<evidence type="ECO:0000256" key="4">
    <source>
        <dbReference type="ARBA" id="ARBA00022989"/>
    </source>
</evidence>
<organism evidence="7 8">
    <name type="scientific">Hominibacterium faecale</name>
    <dbReference type="NCBI Taxonomy" id="2839743"/>
    <lineage>
        <taxon>Bacteria</taxon>
        <taxon>Bacillati</taxon>
        <taxon>Bacillota</taxon>
        <taxon>Clostridia</taxon>
        <taxon>Peptostreptococcales</taxon>
        <taxon>Anaerovoracaceae</taxon>
        <taxon>Hominibacterium</taxon>
    </lineage>
</organism>
<evidence type="ECO:0000313" key="7">
    <source>
        <dbReference type="EMBL" id="MCU7379940.1"/>
    </source>
</evidence>
<dbReference type="PANTHER" id="PTHR34478">
    <property type="entry name" value="PROTEIN LEMA"/>
    <property type="match status" value="1"/>
</dbReference>
<keyword evidence="5 6" id="KW-0472">Membrane</keyword>
<evidence type="ECO:0000256" key="3">
    <source>
        <dbReference type="ARBA" id="ARBA00022692"/>
    </source>
</evidence>